<reference evidence="1 2" key="1">
    <citation type="submission" date="2019-10" db="EMBL/GenBank/DDBJ databases">
        <title>Epibacterium sp. nov., isolated from seawater.</title>
        <authorList>
            <person name="Zhang X."/>
            <person name="Li N."/>
        </authorList>
    </citation>
    <scope>NUCLEOTIDE SEQUENCE [LARGE SCALE GENOMIC DNA]</scope>
    <source>
        <strain evidence="1 2">SM1979</strain>
    </source>
</reference>
<organism evidence="1 2">
    <name type="scientific">Tritonibacter litoralis</name>
    <dbReference type="NCBI Taxonomy" id="2662264"/>
    <lineage>
        <taxon>Bacteria</taxon>
        <taxon>Pseudomonadati</taxon>
        <taxon>Pseudomonadota</taxon>
        <taxon>Alphaproteobacteria</taxon>
        <taxon>Rhodobacterales</taxon>
        <taxon>Paracoccaceae</taxon>
        <taxon>Tritonibacter</taxon>
    </lineage>
</organism>
<comment type="caution">
    <text evidence="1">The sequence shown here is derived from an EMBL/GenBank/DDBJ whole genome shotgun (WGS) entry which is preliminary data.</text>
</comment>
<name>A0A843YEC0_9RHOB</name>
<gene>
    <name evidence="1" type="ORF">GFB49_04215</name>
</gene>
<evidence type="ECO:0000313" key="1">
    <source>
        <dbReference type="EMBL" id="MQQ07652.1"/>
    </source>
</evidence>
<accession>A0A843YEC0</accession>
<dbReference type="RefSeq" id="WP_153214581.1">
    <property type="nucleotide sequence ID" value="NZ_WIBF01000002.1"/>
</dbReference>
<dbReference type="Proteomes" id="UP000444174">
    <property type="component" value="Unassembled WGS sequence"/>
</dbReference>
<evidence type="ECO:0008006" key="3">
    <source>
        <dbReference type="Google" id="ProtNLM"/>
    </source>
</evidence>
<evidence type="ECO:0000313" key="2">
    <source>
        <dbReference type="Proteomes" id="UP000444174"/>
    </source>
</evidence>
<keyword evidence="2" id="KW-1185">Reference proteome</keyword>
<dbReference type="AlphaFoldDB" id="A0A843YEC0"/>
<sequence length="226" mass="25604">MWRAALLFLLILATCGRPLTVEERAFLGEIHGDAINLDRVRFVQGAPVLPIKVYRQTRPRVACRERILPPVEPGVVRARPAAVALFNRVFLTKNWYEPNYMPRFPDRLYLVEAMLVAHEATHIWQWQNRAVTGYHPLRAASEHGGATDPYLFDLTQSSNFLDYGFEQQGAIVEEYVCCRALAPQGARTRRIHDMLAAVMPVAPLPKSTQQEVVLPWRDAELSGICA</sequence>
<protein>
    <recommendedName>
        <fullName evidence="3">DUF4157 domain-containing protein</fullName>
    </recommendedName>
</protein>
<proteinExistence type="predicted"/>
<dbReference type="EMBL" id="WIBF01000002">
    <property type="protein sequence ID" value="MQQ07652.1"/>
    <property type="molecule type" value="Genomic_DNA"/>
</dbReference>